<reference evidence="3" key="1">
    <citation type="submission" date="2016-10" db="EMBL/GenBank/DDBJ databases">
        <authorList>
            <person name="Varghese N."/>
            <person name="Submissions S."/>
        </authorList>
    </citation>
    <scope>NUCLEOTIDE SEQUENCE [LARGE SCALE GENOMIC DNA]</scope>
    <source>
        <strain evidence="3">BL47</strain>
    </source>
</reference>
<feature type="transmembrane region" description="Helical" evidence="1">
    <location>
        <begin position="24"/>
        <end position="53"/>
    </location>
</feature>
<gene>
    <name evidence="2" type="ORF">SAMN05216360_1441</name>
</gene>
<dbReference type="AlphaFoldDB" id="A0A1H0LQZ7"/>
<accession>A0A1H0LQZ7</accession>
<organism evidence="2 3">
    <name type="scientific">Methylobacterium phyllostachyos</name>
    <dbReference type="NCBI Taxonomy" id="582672"/>
    <lineage>
        <taxon>Bacteria</taxon>
        <taxon>Pseudomonadati</taxon>
        <taxon>Pseudomonadota</taxon>
        <taxon>Alphaproteobacteria</taxon>
        <taxon>Hyphomicrobiales</taxon>
        <taxon>Methylobacteriaceae</taxon>
        <taxon>Methylobacterium</taxon>
    </lineage>
</organism>
<sequence>MDSSRKDKLGPEGSERRRSLGQHLFARFGTPAILITVLLVVVAWAGFLGWGLIRLLSWLVR</sequence>
<dbReference type="Proteomes" id="UP000198704">
    <property type="component" value="Unassembled WGS sequence"/>
</dbReference>
<protein>
    <submittedName>
        <fullName evidence="2">Uncharacterized protein</fullName>
    </submittedName>
</protein>
<evidence type="ECO:0000313" key="3">
    <source>
        <dbReference type="Proteomes" id="UP000198704"/>
    </source>
</evidence>
<keyword evidence="3" id="KW-1185">Reference proteome</keyword>
<name>A0A1H0LQZ7_9HYPH</name>
<keyword evidence="1" id="KW-0812">Transmembrane</keyword>
<keyword evidence="1" id="KW-1133">Transmembrane helix</keyword>
<keyword evidence="1" id="KW-0472">Membrane</keyword>
<evidence type="ECO:0000256" key="1">
    <source>
        <dbReference type="SAM" id="Phobius"/>
    </source>
</evidence>
<evidence type="ECO:0000313" key="2">
    <source>
        <dbReference type="EMBL" id="SDO70525.1"/>
    </source>
</evidence>
<dbReference type="EMBL" id="FNHS01000044">
    <property type="protein sequence ID" value="SDO70525.1"/>
    <property type="molecule type" value="Genomic_DNA"/>
</dbReference>
<proteinExistence type="predicted"/>